<organism evidence="4 5">
    <name type="scientific">Schizopora paradoxa</name>
    <dbReference type="NCBI Taxonomy" id="27342"/>
    <lineage>
        <taxon>Eukaryota</taxon>
        <taxon>Fungi</taxon>
        <taxon>Dikarya</taxon>
        <taxon>Basidiomycota</taxon>
        <taxon>Agaricomycotina</taxon>
        <taxon>Agaricomycetes</taxon>
        <taxon>Hymenochaetales</taxon>
        <taxon>Schizoporaceae</taxon>
        <taxon>Schizopora</taxon>
    </lineage>
</organism>
<evidence type="ECO:0000256" key="1">
    <source>
        <dbReference type="SAM" id="MobiDB-lite"/>
    </source>
</evidence>
<dbReference type="InParanoid" id="A0A0H2RXG3"/>
<evidence type="ECO:0000259" key="3">
    <source>
        <dbReference type="Pfam" id="PF20151"/>
    </source>
</evidence>
<feature type="compositionally biased region" description="Basic and acidic residues" evidence="1">
    <location>
        <begin position="368"/>
        <end position="393"/>
    </location>
</feature>
<feature type="transmembrane region" description="Helical" evidence="2">
    <location>
        <begin position="256"/>
        <end position="281"/>
    </location>
</feature>
<feature type="domain" description="DUF6533" evidence="3">
    <location>
        <begin position="17"/>
        <end position="62"/>
    </location>
</feature>
<sequence length="429" mass="48408">MSEILNQSATDTLVFRYTIVATTCFVTYEYLINLDYEIRYLWLRRLTFGSALLFFCRYLPIAQIYVSIVEYVLTSDLRPTHCKSLLKANSALVYLQFCLSNMVLYTRAYAVWSGNKRVLWTLVVTYVLSAVGTAYTVYRYVDGISVLGLKLWSGCIYLVTDHSIFYALIGSALMDSRTSSFLLSSPSHSLSISLGRLLALSFVLLTPKSLPITSTLDLNLRMDAVALCLLLYKSVQHARVMKNIGIRHGTRTKVSLLTVMAQDGMAYFIFNIICTVANIIVLQRASDDYRDFLVTTQSCLQNTLCARLFFHIQTAHKSGSGSTGTITRTLSAAGPAYNDVVEMKARSHRRGPSRNGHRRVGDVDMEADMDKSWDRDSEMGMDKSRSRDRDRDWEMEMQFASRDTATGSREGEVSWTGLTTTYFGDPSIY</sequence>
<accession>A0A0H2RXG3</accession>
<dbReference type="EMBL" id="KQ085916">
    <property type="protein sequence ID" value="KLO16439.1"/>
    <property type="molecule type" value="Genomic_DNA"/>
</dbReference>
<dbReference type="Proteomes" id="UP000053477">
    <property type="component" value="Unassembled WGS sequence"/>
</dbReference>
<feature type="region of interest" description="Disordered" evidence="1">
    <location>
        <begin position="344"/>
        <end position="393"/>
    </location>
</feature>
<feature type="transmembrane region" description="Helical" evidence="2">
    <location>
        <begin position="150"/>
        <end position="169"/>
    </location>
</feature>
<feature type="compositionally biased region" description="Basic residues" evidence="1">
    <location>
        <begin position="346"/>
        <end position="358"/>
    </location>
</feature>
<evidence type="ECO:0000256" key="2">
    <source>
        <dbReference type="SAM" id="Phobius"/>
    </source>
</evidence>
<dbReference type="AlphaFoldDB" id="A0A0H2RXG3"/>
<dbReference type="OrthoDB" id="2958007at2759"/>
<keyword evidence="2" id="KW-0472">Membrane</keyword>
<evidence type="ECO:0000313" key="4">
    <source>
        <dbReference type="EMBL" id="KLO16439.1"/>
    </source>
</evidence>
<keyword evidence="2" id="KW-1133">Transmembrane helix</keyword>
<reference evidence="4 5" key="1">
    <citation type="submission" date="2015-04" db="EMBL/GenBank/DDBJ databases">
        <title>Complete genome sequence of Schizopora paradoxa KUC8140, a cosmopolitan wood degrader in East Asia.</title>
        <authorList>
            <consortium name="DOE Joint Genome Institute"/>
            <person name="Min B."/>
            <person name="Park H."/>
            <person name="Jang Y."/>
            <person name="Kim J.-J."/>
            <person name="Kim K.H."/>
            <person name="Pangilinan J."/>
            <person name="Lipzen A."/>
            <person name="Riley R."/>
            <person name="Grigoriev I.V."/>
            <person name="Spatafora J.W."/>
            <person name="Choi I.-G."/>
        </authorList>
    </citation>
    <scope>NUCLEOTIDE SEQUENCE [LARGE SCALE GENOMIC DNA]</scope>
    <source>
        <strain evidence="4 5">KUC8140</strain>
    </source>
</reference>
<keyword evidence="2" id="KW-0812">Transmembrane</keyword>
<name>A0A0H2RXG3_9AGAM</name>
<dbReference type="InterPro" id="IPR045340">
    <property type="entry name" value="DUF6533"/>
</dbReference>
<protein>
    <recommendedName>
        <fullName evidence="3">DUF6533 domain-containing protein</fullName>
    </recommendedName>
</protein>
<feature type="transmembrane region" description="Helical" evidence="2">
    <location>
        <begin position="46"/>
        <end position="68"/>
    </location>
</feature>
<feature type="transmembrane region" description="Helical" evidence="2">
    <location>
        <begin position="118"/>
        <end position="138"/>
    </location>
</feature>
<proteinExistence type="predicted"/>
<evidence type="ECO:0000313" key="5">
    <source>
        <dbReference type="Proteomes" id="UP000053477"/>
    </source>
</evidence>
<keyword evidence="5" id="KW-1185">Reference proteome</keyword>
<feature type="transmembrane region" description="Helical" evidence="2">
    <location>
        <begin position="14"/>
        <end position="34"/>
    </location>
</feature>
<dbReference type="Pfam" id="PF20151">
    <property type="entry name" value="DUF6533"/>
    <property type="match status" value="1"/>
</dbReference>
<gene>
    <name evidence="4" type="ORF">SCHPADRAFT_887785</name>
</gene>
<feature type="transmembrane region" description="Helical" evidence="2">
    <location>
        <begin position="88"/>
        <end position="106"/>
    </location>
</feature>